<evidence type="ECO:0000256" key="1">
    <source>
        <dbReference type="ARBA" id="ARBA00006068"/>
    </source>
</evidence>
<dbReference type="Pfam" id="PF03816">
    <property type="entry name" value="LytR_cpsA_psr"/>
    <property type="match status" value="1"/>
</dbReference>
<protein>
    <submittedName>
        <fullName evidence="5">LCP family protein</fullName>
    </submittedName>
</protein>
<name>A0A926N8P6_9BACL</name>
<dbReference type="EMBL" id="JACXAH010000008">
    <property type="protein sequence ID" value="MBD1372186.1"/>
    <property type="molecule type" value="Genomic_DNA"/>
</dbReference>
<dbReference type="Proteomes" id="UP000661691">
    <property type="component" value="Unassembled WGS sequence"/>
</dbReference>
<evidence type="ECO:0000313" key="6">
    <source>
        <dbReference type="Proteomes" id="UP000661691"/>
    </source>
</evidence>
<reference evidence="5" key="1">
    <citation type="submission" date="2020-09" db="EMBL/GenBank/DDBJ databases">
        <title>A novel bacterium of genus Hazenella, isolated from South China Sea.</title>
        <authorList>
            <person name="Huang H."/>
            <person name="Mo K."/>
            <person name="Hu Y."/>
        </authorList>
    </citation>
    <scope>NUCLEOTIDE SEQUENCE</scope>
    <source>
        <strain evidence="5">IB182357</strain>
    </source>
</reference>
<dbReference type="InterPro" id="IPR050922">
    <property type="entry name" value="LytR/CpsA/Psr_CW_biosynth"/>
</dbReference>
<keyword evidence="3" id="KW-0812">Transmembrane</keyword>
<dbReference type="InterPro" id="IPR004474">
    <property type="entry name" value="LytR_CpsA_psr"/>
</dbReference>
<dbReference type="PANTHER" id="PTHR33392:SF6">
    <property type="entry name" value="POLYISOPRENYL-TEICHOIC ACID--PEPTIDOGLYCAN TEICHOIC ACID TRANSFERASE TAGU"/>
    <property type="match status" value="1"/>
</dbReference>
<evidence type="ECO:0000256" key="2">
    <source>
        <dbReference type="SAM" id="MobiDB-lite"/>
    </source>
</evidence>
<evidence type="ECO:0000313" key="5">
    <source>
        <dbReference type="EMBL" id="MBD1372186.1"/>
    </source>
</evidence>
<gene>
    <name evidence="5" type="ORF">IC620_07395</name>
</gene>
<keyword evidence="3" id="KW-1133">Transmembrane helix</keyword>
<comment type="similarity">
    <text evidence="1">Belongs to the LytR/CpsA/Psr (LCP) family.</text>
</comment>
<feature type="domain" description="Cell envelope-related transcriptional attenuator" evidence="4">
    <location>
        <begin position="90"/>
        <end position="244"/>
    </location>
</feature>
<dbReference type="PANTHER" id="PTHR33392">
    <property type="entry name" value="POLYISOPRENYL-TEICHOIC ACID--PEPTIDOGLYCAN TEICHOIC ACID TRANSFERASE TAGU"/>
    <property type="match status" value="1"/>
</dbReference>
<dbReference type="NCBIfam" id="TIGR00350">
    <property type="entry name" value="lytR_cpsA_psr"/>
    <property type="match status" value="1"/>
</dbReference>
<sequence>MKKVDNRRVDRVKRNRRKKWVTRIGVSFLALTLLVGGYFGYQVWGAFANSQDGTFKKSDLRKEEVKVKEDPFTTLLIGTDQRDPQSDNWRADVMMLVTVNPDKQSIKIISIPRDLYVPIASTPGEDKINSAAYYGRSHGTGAVQNIRETVENYFDVPIDYYARINFKGFEDVVDALGGVEVTTPLSFRQQAIGGKTIYFKKGETYQLNGSKALAYVRMRKQDPRGDLGRNERQQEVISQLVDKLIGTKGLTNFNDLTTAVGNNLKYSFSIGEFTSLAKVYQETKANTETVQLKVYPDTTRKGAQILRLSDTEKEKVIQELKLHLELIDEKEVEPSSPDEESNTSNSDS</sequence>
<accession>A0A926N8P6</accession>
<keyword evidence="6" id="KW-1185">Reference proteome</keyword>
<dbReference type="AlphaFoldDB" id="A0A926N8P6"/>
<keyword evidence="3" id="KW-0472">Membrane</keyword>
<feature type="region of interest" description="Disordered" evidence="2">
    <location>
        <begin position="328"/>
        <end position="348"/>
    </location>
</feature>
<evidence type="ECO:0000259" key="4">
    <source>
        <dbReference type="Pfam" id="PF03816"/>
    </source>
</evidence>
<organism evidence="5 6">
    <name type="scientific">Polycladospora coralii</name>
    <dbReference type="NCBI Taxonomy" id="2771432"/>
    <lineage>
        <taxon>Bacteria</taxon>
        <taxon>Bacillati</taxon>
        <taxon>Bacillota</taxon>
        <taxon>Bacilli</taxon>
        <taxon>Bacillales</taxon>
        <taxon>Thermoactinomycetaceae</taxon>
        <taxon>Polycladospora</taxon>
    </lineage>
</organism>
<feature type="transmembrane region" description="Helical" evidence="3">
    <location>
        <begin position="20"/>
        <end position="41"/>
    </location>
</feature>
<comment type="caution">
    <text evidence="5">The sequence shown here is derived from an EMBL/GenBank/DDBJ whole genome shotgun (WGS) entry which is preliminary data.</text>
</comment>
<dbReference type="RefSeq" id="WP_191141891.1">
    <property type="nucleotide sequence ID" value="NZ_JACXAH010000008.1"/>
</dbReference>
<proteinExistence type="inferred from homology"/>
<dbReference type="Gene3D" id="3.40.630.190">
    <property type="entry name" value="LCP protein"/>
    <property type="match status" value="1"/>
</dbReference>
<evidence type="ECO:0000256" key="3">
    <source>
        <dbReference type="SAM" id="Phobius"/>
    </source>
</evidence>